<gene>
    <name evidence="1" type="ORF">TSPI_08503</name>
</gene>
<protein>
    <submittedName>
        <fullName evidence="1">Structural polyprotein</fullName>
    </submittedName>
</protein>
<name>A0ABR3KYC4_TRISP</name>
<proteinExistence type="predicted"/>
<evidence type="ECO:0000313" key="1">
    <source>
        <dbReference type="EMBL" id="KAL1245675.1"/>
    </source>
</evidence>
<comment type="caution">
    <text evidence="1">The sequence shown here is derived from an EMBL/GenBank/DDBJ whole genome shotgun (WGS) entry which is preliminary data.</text>
</comment>
<dbReference type="Proteomes" id="UP001558632">
    <property type="component" value="Unassembled WGS sequence"/>
</dbReference>
<sequence>MVNQAIRLIDKSELENVLLSQLTLSSRVTRTVSKVGCVDVAHFKRDFSRSRPLCDLLQPPHKASRKVTFALLGCMVCQIFSAHLNKGERAYLKNIPRISYKSEVDMAEEFINNEHQLQKPQKVMINSIVSTAAISQKDEKNEDFKEINGKDEAEASGDGLIDLPTIIPTTSMETVSVEPSNDDDITMSAIYELGQFPLEVVVLHQTVVDGHFNQLSTTLWKPTTPNVMAIAFVSAIG</sequence>
<keyword evidence="2" id="KW-1185">Reference proteome</keyword>
<reference evidence="1 2" key="1">
    <citation type="submission" date="2024-07" db="EMBL/GenBank/DDBJ databases">
        <title>Enhanced genomic and transcriptomic resources for Trichinella pseudospiralis and T. spiralis underpin the discovery of pronounced molecular differences between stages and species.</title>
        <authorList>
            <person name="Pasi K.K."/>
            <person name="La Rosa G."/>
            <person name="Gomez-Morales M.A."/>
            <person name="Tosini F."/>
            <person name="Sumanam S."/>
            <person name="Young N.D."/>
            <person name="Chang B.C."/>
            <person name="Robin G.B."/>
        </authorList>
    </citation>
    <scope>NUCLEOTIDE SEQUENCE [LARGE SCALE GENOMIC DNA]</scope>
    <source>
        <strain evidence="1">ISS534</strain>
    </source>
</reference>
<dbReference type="EMBL" id="JBEUSY010000068">
    <property type="protein sequence ID" value="KAL1245675.1"/>
    <property type="molecule type" value="Genomic_DNA"/>
</dbReference>
<accession>A0ABR3KYC4</accession>
<organism evidence="1 2">
    <name type="scientific">Trichinella spiralis</name>
    <name type="common">Trichina worm</name>
    <dbReference type="NCBI Taxonomy" id="6334"/>
    <lineage>
        <taxon>Eukaryota</taxon>
        <taxon>Metazoa</taxon>
        <taxon>Ecdysozoa</taxon>
        <taxon>Nematoda</taxon>
        <taxon>Enoplea</taxon>
        <taxon>Dorylaimia</taxon>
        <taxon>Trichinellida</taxon>
        <taxon>Trichinellidae</taxon>
        <taxon>Trichinella</taxon>
    </lineage>
</organism>
<evidence type="ECO:0000313" key="2">
    <source>
        <dbReference type="Proteomes" id="UP001558632"/>
    </source>
</evidence>